<dbReference type="Proteomes" id="UP000001296">
    <property type="component" value="Chromosome"/>
</dbReference>
<reference key="1">
    <citation type="submission" date="2009-08" db="EMBL/GenBank/DDBJ databases">
        <title>The genome sequence of Spirochaeta thermophila DSM6192.</title>
        <authorList>
            <person name="Angelov A."/>
            <person name="Mientus M."/>
            <person name="Wittenberg S."/>
            <person name="Lehmann R."/>
            <person name="Liesegang H."/>
            <person name="Daniel R."/>
            <person name="Liebl W."/>
        </authorList>
    </citation>
    <scope>NUCLEOTIDE SEQUENCE</scope>
    <source>
        <strain>DSM 6192</strain>
    </source>
</reference>
<organism evidence="2 3">
    <name type="scientific">Winmispira thermophila (strain ATCC 49972 / DSM 6192 / RI 19.B1)</name>
    <name type="common">Spirochaeta thermophila</name>
    <dbReference type="NCBI Taxonomy" id="665571"/>
    <lineage>
        <taxon>Bacteria</taxon>
        <taxon>Pseudomonadati</taxon>
        <taxon>Spirochaetota</taxon>
        <taxon>Spirochaetia</taxon>
        <taxon>Winmispirales</taxon>
        <taxon>Winmispiraceae</taxon>
        <taxon>Winmispira</taxon>
    </lineage>
</organism>
<dbReference type="eggNOG" id="ENOG503342D">
    <property type="taxonomic scope" value="Bacteria"/>
</dbReference>
<evidence type="ECO:0000256" key="1">
    <source>
        <dbReference type="SAM" id="SignalP"/>
    </source>
</evidence>
<dbReference type="PaxDb" id="665571-STHERM_c02310"/>
<dbReference type="EMBL" id="CP001698">
    <property type="protein sequence ID" value="ADN01205.1"/>
    <property type="molecule type" value="Genomic_DNA"/>
</dbReference>
<proteinExistence type="predicted"/>
<name>E0RNT2_WINT6</name>
<dbReference type="RefSeq" id="WP_013313046.1">
    <property type="nucleotide sequence ID" value="NC_014484.1"/>
</dbReference>
<protein>
    <submittedName>
        <fullName evidence="2">Hypothetical membrane associated protein</fullName>
    </submittedName>
</protein>
<sequence>MRSSFPSGLLGACLLALVPMGVSLGAQPPEPASVPRVSLDRVLEMPQSQPVHVFRWEVLPDFLILVFDSYGRQDRTLKRLAFFAEKPGYRGRIPSWEEVASLHGWNAHDYEDVVLARFFSMARERGVPLLEEEEWLREVLVSAGVLVPLRAGYAPGGGGLISVSRESPPALLSMLLTHESLHALYYADPRLRMATYRVWEGFSEETRRVFRGFLSWMGYDVGSYGLVVKELFAYLLQQPLPELPWYIRARILPRAGAVGMGPEQPPERVVGELLQGAAALEESLERGFGFGAGATSGRVAGGATEDPLQ</sequence>
<feature type="chain" id="PRO_5003139643" evidence="1">
    <location>
        <begin position="26"/>
        <end position="309"/>
    </location>
</feature>
<dbReference type="HOGENOM" id="CLU_899893_0_0_12"/>
<evidence type="ECO:0000313" key="3">
    <source>
        <dbReference type="Proteomes" id="UP000001296"/>
    </source>
</evidence>
<reference evidence="2 3" key="2">
    <citation type="journal article" date="2010" name="J. Bacteriol.">
        <title>Genome sequence of the polysaccharide-degrading, thermophilic anaerobe Spirochaeta thermophila DSM 6192.</title>
        <authorList>
            <person name="Angelov A."/>
            <person name="Liebl S."/>
            <person name="Ballschmiter M."/>
            <person name="Bomeke M."/>
            <person name="Lehmann R."/>
            <person name="Liesegang H."/>
            <person name="Daniel R."/>
            <person name="Liebl W."/>
        </authorList>
    </citation>
    <scope>NUCLEOTIDE SEQUENCE [LARGE SCALE GENOMIC DNA]</scope>
    <source>
        <strain evidence="3">ATCC 49972 / DSM 6192 / RI 19.B1</strain>
    </source>
</reference>
<keyword evidence="1" id="KW-0732">Signal</keyword>
<dbReference type="AlphaFoldDB" id="E0RNT2"/>
<evidence type="ECO:0000313" key="2">
    <source>
        <dbReference type="EMBL" id="ADN01205.1"/>
    </source>
</evidence>
<dbReference type="KEGG" id="sta:STHERM_c02310"/>
<feature type="signal peptide" evidence="1">
    <location>
        <begin position="1"/>
        <end position="25"/>
    </location>
</feature>
<accession>E0RNT2</accession>
<gene>
    <name evidence="2" type="ordered locus">STHERM_c02310</name>
</gene>